<protein>
    <recommendedName>
        <fullName evidence="5">Glyoxylase, beta-lactamase superfamily II</fullName>
    </recommendedName>
</protein>
<evidence type="ECO:0000313" key="1">
    <source>
        <dbReference type="EMBL" id="AZA47096.1"/>
    </source>
</evidence>
<reference evidence="2 3" key="1">
    <citation type="submission" date="2018-06" db="EMBL/GenBank/DDBJ databases">
        <authorList>
            <consortium name="Pathogen Informatics"/>
            <person name="Doyle S."/>
        </authorList>
    </citation>
    <scope>NUCLEOTIDE SEQUENCE [LARGE SCALE GENOMIC DNA]</scope>
    <source>
        <strain evidence="2 3">NCTC13533</strain>
    </source>
</reference>
<dbReference type="Proteomes" id="UP000255224">
    <property type="component" value="Unassembled WGS sequence"/>
</dbReference>
<dbReference type="EMBL" id="UFVQ01000003">
    <property type="protein sequence ID" value="STD07842.1"/>
    <property type="molecule type" value="Genomic_DNA"/>
</dbReference>
<reference evidence="4" key="2">
    <citation type="submission" date="2018-11" db="EMBL/GenBank/DDBJ databases">
        <title>Proposal to divide the Flavobacteriaceae and reorganize its genera based on Amino Acid Identity values calculated from whole genome sequences.</title>
        <authorList>
            <person name="Nicholson A.C."/>
            <person name="Gulvik C.A."/>
            <person name="Whitney A.M."/>
            <person name="Humrighouse B.W."/>
            <person name="Bell M."/>
            <person name="Holmes B."/>
            <person name="Steigerwalt A.G."/>
            <person name="Villarma A."/>
            <person name="Sheth M."/>
            <person name="Batra D."/>
            <person name="Pryor J."/>
            <person name="Bernardet J.-F."/>
            <person name="Hugo C."/>
            <person name="Kampfer P."/>
            <person name="Newman J."/>
            <person name="McQuiston J.R."/>
        </authorList>
    </citation>
    <scope>NUCLEOTIDE SEQUENCE [LARGE SCALE GENOMIC DNA]</scope>
    <source>
        <strain evidence="4">G0188</strain>
    </source>
</reference>
<evidence type="ECO:0000313" key="3">
    <source>
        <dbReference type="Proteomes" id="UP000255224"/>
    </source>
</evidence>
<dbReference type="EMBL" id="CP033920">
    <property type="protein sequence ID" value="AZA47096.1"/>
    <property type="molecule type" value="Genomic_DNA"/>
</dbReference>
<dbReference type="Proteomes" id="UP000273270">
    <property type="component" value="Chromosome"/>
</dbReference>
<name>A0A376EG18_CHRCU</name>
<reference evidence="1" key="3">
    <citation type="submission" date="2018-11" db="EMBL/GenBank/DDBJ databases">
        <title>Proposal to divide the Flavobacteriaceae and reorganize its genera based on Amino Acid Identity values calculated from whole genome sequences.</title>
        <authorList>
            <person name="Nicholson A.C."/>
            <person name="Gulvik C.A."/>
            <person name="Whitney A.M."/>
            <person name="Humrighouse B.W."/>
            <person name="Bell M."/>
            <person name="Holmes B."/>
            <person name="Steigerwalt A."/>
            <person name="Villarma A."/>
            <person name="Sheth M."/>
            <person name="Batra D."/>
            <person name="Pryor J."/>
            <person name="Bernardet J.-F."/>
            <person name="Hugo C."/>
            <person name="Kampfer P."/>
            <person name="Newman J."/>
            <person name="Mcquiston J.R."/>
        </authorList>
    </citation>
    <scope>NUCLEOTIDE SEQUENCE [LARGE SCALE GENOMIC DNA]</scope>
    <source>
        <strain evidence="1">G0188</strain>
    </source>
</reference>
<dbReference type="AlphaFoldDB" id="A0A376EG18"/>
<accession>A0A3G6LZY8</accession>
<dbReference type="SUPFAM" id="SSF56281">
    <property type="entry name" value="Metallo-hydrolase/oxidoreductase"/>
    <property type="match status" value="1"/>
</dbReference>
<evidence type="ECO:0000313" key="4">
    <source>
        <dbReference type="Proteomes" id="UP000273270"/>
    </source>
</evidence>
<accession>A0A376EG18</accession>
<dbReference type="Gene3D" id="3.60.15.10">
    <property type="entry name" value="Ribonuclease Z/Hydroxyacylglutathione hydrolase-like"/>
    <property type="match status" value="1"/>
</dbReference>
<evidence type="ECO:0008006" key="5">
    <source>
        <dbReference type="Google" id="ProtNLM"/>
    </source>
</evidence>
<dbReference type="KEGG" id="ccau:EG346_02295"/>
<evidence type="ECO:0000313" key="2">
    <source>
        <dbReference type="EMBL" id="STD07842.1"/>
    </source>
</evidence>
<dbReference type="InterPro" id="IPR036866">
    <property type="entry name" value="RibonucZ/Hydroxyglut_hydro"/>
</dbReference>
<organism evidence="2 3">
    <name type="scientific">Chryseobacterium carnipullorum</name>
    <dbReference type="NCBI Taxonomy" id="1124835"/>
    <lineage>
        <taxon>Bacteria</taxon>
        <taxon>Pseudomonadati</taxon>
        <taxon>Bacteroidota</taxon>
        <taxon>Flavobacteriia</taxon>
        <taxon>Flavobacteriales</taxon>
        <taxon>Weeksellaceae</taxon>
        <taxon>Chryseobacterium group</taxon>
        <taxon>Chryseobacterium</taxon>
    </lineage>
</organism>
<gene>
    <name evidence="1" type="ORF">EG346_02295</name>
    <name evidence="2" type="ORF">NCTC13533_04308</name>
</gene>
<proteinExistence type="predicted"/>
<keyword evidence="4" id="KW-1185">Reference proteome</keyword>
<sequence length="494" mass="58086">MNPIKALKFNIFWRKSAWILFLLLSIYFNAQKTDYLMNCWTKQVSPLENNILNINYSESYNALEHDFNPWDQTNYNIQGKVWIGQDTYNKIDKYSKDNKDYNSGIQLSKDKLLFMNYGENKLSSVTKEDMYEQYYLSAKYSPIFLLNYFKELKVKIDKKNANKEFAVYKAVINKNIVKLFINKKDYLLNKVTVVGDDELFGDVLSVFNYKDYVDDKIYYPKNISIEKINGKLLDEVRISKLSIDAKVPNLLPSPENFTFKEDGKLKAETKLEKYNENIYFLELKHTDDRVLVVEFKDFMLVAEAPISSENGEIIINEVKKIAPNKPIKYFAFGHFHPHYIGGIRSFVHKEANIIYNQFNKEYIDYIVNAPRTINPDRLQIEPKKIKAIELKNKLEISDGNYKMEIYYIGKKSDHTVDYQVYYFPKEKLLFQDDLVWISKNGQLEKAGTRQEGLYKAIKDFNLDVKTVVQSWPVSDYGVKTIIPFDELEKTVNIK</sequence>